<dbReference type="AlphaFoldDB" id="A0A6J4KH33"/>
<accession>A0A6J4KH33</accession>
<feature type="non-terminal residue" evidence="2">
    <location>
        <position position="71"/>
    </location>
</feature>
<feature type="region of interest" description="Disordered" evidence="1">
    <location>
        <begin position="1"/>
        <end position="71"/>
    </location>
</feature>
<feature type="compositionally biased region" description="Low complexity" evidence="1">
    <location>
        <begin position="21"/>
        <end position="43"/>
    </location>
</feature>
<name>A0A6J4KH33_9ACTN</name>
<gene>
    <name evidence="2" type="ORF">AVDCRST_MAG07-12</name>
</gene>
<evidence type="ECO:0000256" key="1">
    <source>
        <dbReference type="SAM" id="MobiDB-lite"/>
    </source>
</evidence>
<proteinExistence type="predicted"/>
<organism evidence="2">
    <name type="scientific">uncultured Frankineae bacterium</name>
    <dbReference type="NCBI Taxonomy" id="437475"/>
    <lineage>
        <taxon>Bacteria</taxon>
        <taxon>Bacillati</taxon>
        <taxon>Actinomycetota</taxon>
        <taxon>Actinomycetes</taxon>
        <taxon>Frankiales</taxon>
        <taxon>environmental samples</taxon>
    </lineage>
</organism>
<feature type="non-terminal residue" evidence="2">
    <location>
        <position position="1"/>
    </location>
</feature>
<evidence type="ECO:0000313" key="2">
    <source>
        <dbReference type="EMBL" id="CAA9304809.1"/>
    </source>
</evidence>
<sequence length="71" mass="7085">GHVGAGRRVCGDHDDRRAVDRGAAGPAVARGPSVRGGPVGPSSHDGRAAAPRTAVPGCCRAVPRGPREDPV</sequence>
<feature type="compositionally biased region" description="Basic and acidic residues" evidence="1">
    <location>
        <begin position="9"/>
        <end position="20"/>
    </location>
</feature>
<protein>
    <submittedName>
        <fullName evidence="2">Uncharacterized protein</fullName>
    </submittedName>
</protein>
<reference evidence="2" key="1">
    <citation type="submission" date="2020-02" db="EMBL/GenBank/DDBJ databases">
        <authorList>
            <person name="Meier V. D."/>
        </authorList>
    </citation>
    <scope>NUCLEOTIDE SEQUENCE</scope>
    <source>
        <strain evidence="2">AVDCRST_MAG07</strain>
    </source>
</reference>
<dbReference type="EMBL" id="CADCUB010000003">
    <property type="protein sequence ID" value="CAA9304809.1"/>
    <property type="molecule type" value="Genomic_DNA"/>
</dbReference>